<dbReference type="RefSeq" id="WP_123420332.1">
    <property type="nucleotide sequence ID" value="NZ_RJUL01000001.1"/>
</dbReference>
<dbReference type="GO" id="GO:0042802">
    <property type="term" value="F:identical protein binding"/>
    <property type="evidence" value="ECO:0007669"/>
    <property type="project" value="TreeGrafter"/>
</dbReference>
<evidence type="ECO:0000256" key="2">
    <source>
        <dbReference type="ARBA" id="ARBA00022576"/>
    </source>
</evidence>
<dbReference type="SUPFAM" id="SSF53383">
    <property type="entry name" value="PLP-dependent transferases"/>
    <property type="match status" value="1"/>
</dbReference>
<dbReference type="PANTHER" id="PTHR11986:SF79">
    <property type="entry name" value="ACETYLORNITHINE AMINOTRANSFERASE, MITOCHONDRIAL"/>
    <property type="match status" value="1"/>
</dbReference>
<dbReference type="Gene3D" id="3.90.1150.10">
    <property type="entry name" value="Aspartate Aminotransferase, domain 1"/>
    <property type="match status" value="1"/>
</dbReference>
<reference evidence="6 7" key="1">
    <citation type="submission" date="2018-11" db="EMBL/GenBank/DDBJ databases">
        <title>Genomic Encyclopedia of Type Strains, Phase IV (KMG-IV): sequencing the most valuable type-strain genomes for metagenomic binning, comparative biology and taxonomic classification.</title>
        <authorList>
            <person name="Goeker M."/>
        </authorList>
    </citation>
    <scope>NUCLEOTIDE SEQUENCE [LARGE SCALE GENOMIC DNA]</scope>
    <source>
        <strain evidence="6 7">DSM 21945</strain>
    </source>
</reference>
<evidence type="ECO:0000313" key="6">
    <source>
        <dbReference type="EMBL" id="ROQ30453.1"/>
    </source>
</evidence>
<dbReference type="Gene3D" id="3.40.640.10">
    <property type="entry name" value="Type I PLP-dependent aspartate aminotransferase-like (Major domain)"/>
    <property type="match status" value="1"/>
</dbReference>
<evidence type="ECO:0000256" key="4">
    <source>
        <dbReference type="ARBA" id="ARBA00022898"/>
    </source>
</evidence>
<keyword evidence="2 6" id="KW-0032">Aminotransferase</keyword>
<comment type="caution">
    <text evidence="6">The sequence shown here is derived from an EMBL/GenBank/DDBJ whole genome shotgun (WGS) entry which is preliminary data.</text>
</comment>
<dbReference type="InterPro" id="IPR015421">
    <property type="entry name" value="PyrdxlP-dep_Trfase_major"/>
</dbReference>
<proteinExistence type="inferred from homology"/>
<dbReference type="STRING" id="584787.GCA_001247655_01728"/>
<protein>
    <submittedName>
        <fullName evidence="6">Acetylornithine/N-succinyldiaminopimelate aminotransferase</fullName>
    </submittedName>
</protein>
<dbReference type="NCBIfam" id="NF002325">
    <property type="entry name" value="PRK01278.1"/>
    <property type="match status" value="1"/>
</dbReference>
<keyword evidence="7" id="KW-1185">Reference proteome</keyword>
<sequence>MTSPDYCALIPVAKRPGQRFVKGQGSYLFDDTNKGYLDLVQGWAVNTLGHSPLAMQEALARQAATLVNASPGFYNGPMVELANTLVKHSVFDQVFFASSGAEANEGAIKLARRWGQKHKNGAFKIITFEGGFHGRTLACMSACGKPAFEALFEPKVPGFIKVPFNDLAAVAAAMDDATVAVMLEPIQGEAGVVEASGDFLQGLAALCQENQALLILDEVQTGIGRTGKLFAYEHHGIKPHIMTLAKGLGGGVPLSAMLIDKAVSCFEYGDQGGTFSGNPLMCAVGQAMVEAVTAPGFLEGVNARSQQLKEGLSLLSAKYGLGEVRGQGLLLALNTGMLDASALVEKAMALGLLINAPRANTLRFMPALNISEAEVAEALGLLDKVFQQ</sequence>
<dbReference type="Proteomes" id="UP000268033">
    <property type="component" value="Unassembled WGS sequence"/>
</dbReference>
<dbReference type="GO" id="GO:0030170">
    <property type="term" value="F:pyridoxal phosphate binding"/>
    <property type="evidence" value="ECO:0007669"/>
    <property type="project" value="InterPro"/>
</dbReference>
<dbReference type="PROSITE" id="PS00600">
    <property type="entry name" value="AA_TRANSFER_CLASS_3"/>
    <property type="match status" value="1"/>
</dbReference>
<gene>
    <name evidence="6" type="ORF">EDC28_101139</name>
</gene>
<keyword evidence="3 6" id="KW-0808">Transferase</keyword>
<dbReference type="Pfam" id="PF00202">
    <property type="entry name" value="Aminotran_3"/>
    <property type="match status" value="1"/>
</dbReference>
<dbReference type="InterPro" id="IPR005814">
    <property type="entry name" value="Aminotrans_3"/>
</dbReference>
<comment type="cofactor">
    <cofactor evidence="1">
        <name>pyridoxal 5'-phosphate</name>
        <dbReference type="ChEBI" id="CHEBI:597326"/>
    </cofactor>
</comment>
<dbReference type="InterPro" id="IPR049704">
    <property type="entry name" value="Aminotrans_3_PPA_site"/>
</dbReference>
<dbReference type="InterPro" id="IPR015422">
    <property type="entry name" value="PyrdxlP-dep_Trfase_small"/>
</dbReference>
<dbReference type="InterPro" id="IPR015424">
    <property type="entry name" value="PyrdxlP-dep_Trfase"/>
</dbReference>
<organism evidence="6 7">
    <name type="scientific">Gallaecimonas pentaromativorans</name>
    <dbReference type="NCBI Taxonomy" id="584787"/>
    <lineage>
        <taxon>Bacteria</taxon>
        <taxon>Pseudomonadati</taxon>
        <taxon>Pseudomonadota</taxon>
        <taxon>Gammaproteobacteria</taxon>
        <taxon>Enterobacterales</taxon>
        <taxon>Gallaecimonadaceae</taxon>
        <taxon>Gallaecimonas</taxon>
    </lineage>
</organism>
<dbReference type="GO" id="GO:0008483">
    <property type="term" value="F:transaminase activity"/>
    <property type="evidence" value="ECO:0007669"/>
    <property type="project" value="UniProtKB-KW"/>
</dbReference>
<name>A0A3N1PPL9_9GAMM</name>
<evidence type="ECO:0000313" key="7">
    <source>
        <dbReference type="Proteomes" id="UP000268033"/>
    </source>
</evidence>
<accession>A0A3N1PPL9</accession>
<dbReference type="AlphaFoldDB" id="A0A3N1PPL9"/>
<evidence type="ECO:0000256" key="3">
    <source>
        <dbReference type="ARBA" id="ARBA00022679"/>
    </source>
</evidence>
<dbReference type="CDD" id="cd00610">
    <property type="entry name" value="OAT_like"/>
    <property type="match status" value="1"/>
</dbReference>
<dbReference type="EMBL" id="RJUL01000001">
    <property type="protein sequence ID" value="ROQ30453.1"/>
    <property type="molecule type" value="Genomic_DNA"/>
</dbReference>
<evidence type="ECO:0000256" key="5">
    <source>
        <dbReference type="RuleBase" id="RU003560"/>
    </source>
</evidence>
<keyword evidence="4 5" id="KW-0663">Pyridoxal phosphate</keyword>
<comment type="similarity">
    <text evidence="5">Belongs to the class-III pyridoxal-phosphate-dependent aminotransferase family.</text>
</comment>
<dbReference type="FunFam" id="3.40.640.10:FF:000004">
    <property type="entry name" value="Acetylornithine aminotransferase"/>
    <property type="match status" value="1"/>
</dbReference>
<dbReference type="PANTHER" id="PTHR11986">
    <property type="entry name" value="AMINOTRANSFERASE CLASS III"/>
    <property type="match status" value="1"/>
</dbReference>
<evidence type="ECO:0000256" key="1">
    <source>
        <dbReference type="ARBA" id="ARBA00001933"/>
    </source>
</evidence>
<dbReference type="InterPro" id="IPR050103">
    <property type="entry name" value="Class-III_PLP-dep_AT"/>
</dbReference>
<dbReference type="PIRSF" id="PIRSF000521">
    <property type="entry name" value="Transaminase_4ab_Lys_Orn"/>
    <property type="match status" value="1"/>
</dbReference>